<dbReference type="RefSeq" id="WP_378243221.1">
    <property type="nucleotide sequence ID" value="NZ_JBHSKF010000001.1"/>
</dbReference>
<name>A0ABW0EFX7_9PSEU</name>
<dbReference type="InterPro" id="IPR029058">
    <property type="entry name" value="AB_hydrolase_fold"/>
</dbReference>
<keyword evidence="5" id="KW-1185">Reference proteome</keyword>
<dbReference type="InterPro" id="IPR050955">
    <property type="entry name" value="Plant_Biomass_Hydrol_Est"/>
</dbReference>
<sequence length="305" mass="31701">MRAAAVALLTLAALLAAPAAQAATEVPSFGSNPGALKMFRYAPPGLAQGRPVVIALHGCTLDAAYGDTSGWTELARRFGFTVVMAQQQQLNNYNRCFNWFQATDTARGRGEAESIAQMTRKALAEAGTAKAHVTGLSAGGGMTSVMLAAYPELYSAGGIVAGIPHGCAVALYEAFSCMSPGKDLTPAQWGAKVRAASGHTGPWPRVSVWHGTADTTVAPANMREIVEQWTNVHGIPATPTGNDTVNGYPRARYGTAVETYTITGMGHGQPVDPGTAAGQCGRAVAYVLDVNHCAAWHMAAAWGIG</sequence>
<proteinExistence type="predicted"/>
<keyword evidence="2" id="KW-0378">Hydrolase</keyword>
<dbReference type="EMBL" id="JBHSKF010000001">
    <property type="protein sequence ID" value="MFC5285877.1"/>
    <property type="molecule type" value="Genomic_DNA"/>
</dbReference>
<feature type="chain" id="PRO_5047146528" evidence="3">
    <location>
        <begin position="23"/>
        <end position="305"/>
    </location>
</feature>
<evidence type="ECO:0000256" key="2">
    <source>
        <dbReference type="ARBA" id="ARBA00022801"/>
    </source>
</evidence>
<accession>A0ABW0EFX7</accession>
<dbReference type="Pfam" id="PF10503">
    <property type="entry name" value="Esterase_PHB"/>
    <property type="match status" value="1"/>
</dbReference>
<organism evidence="4 5">
    <name type="scientific">Actinokineospora guangxiensis</name>
    <dbReference type="NCBI Taxonomy" id="1490288"/>
    <lineage>
        <taxon>Bacteria</taxon>
        <taxon>Bacillati</taxon>
        <taxon>Actinomycetota</taxon>
        <taxon>Actinomycetes</taxon>
        <taxon>Pseudonocardiales</taxon>
        <taxon>Pseudonocardiaceae</taxon>
        <taxon>Actinokineospora</taxon>
    </lineage>
</organism>
<dbReference type="Gene3D" id="3.40.50.1820">
    <property type="entry name" value="alpha/beta hydrolase"/>
    <property type="match status" value="1"/>
</dbReference>
<protein>
    <submittedName>
        <fullName evidence="4">PHB depolymerase family esterase</fullName>
    </submittedName>
</protein>
<dbReference type="NCBIfam" id="TIGR01840">
    <property type="entry name" value="esterase_phb"/>
    <property type="match status" value="1"/>
</dbReference>
<dbReference type="PANTHER" id="PTHR43037:SF1">
    <property type="entry name" value="BLL1128 PROTEIN"/>
    <property type="match status" value="1"/>
</dbReference>
<dbReference type="InterPro" id="IPR010126">
    <property type="entry name" value="Esterase_phb"/>
</dbReference>
<reference evidence="5" key="1">
    <citation type="journal article" date="2019" name="Int. J. Syst. Evol. Microbiol.">
        <title>The Global Catalogue of Microorganisms (GCM) 10K type strain sequencing project: providing services to taxonomists for standard genome sequencing and annotation.</title>
        <authorList>
            <consortium name="The Broad Institute Genomics Platform"/>
            <consortium name="The Broad Institute Genome Sequencing Center for Infectious Disease"/>
            <person name="Wu L."/>
            <person name="Ma J."/>
        </authorList>
    </citation>
    <scope>NUCLEOTIDE SEQUENCE [LARGE SCALE GENOMIC DNA]</scope>
    <source>
        <strain evidence="5">CCUG 59778</strain>
    </source>
</reference>
<keyword evidence="1 3" id="KW-0732">Signal</keyword>
<gene>
    <name evidence="4" type="ORF">ACFPM7_02345</name>
</gene>
<evidence type="ECO:0000256" key="1">
    <source>
        <dbReference type="ARBA" id="ARBA00022729"/>
    </source>
</evidence>
<evidence type="ECO:0000313" key="4">
    <source>
        <dbReference type="EMBL" id="MFC5285877.1"/>
    </source>
</evidence>
<dbReference type="SUPFAM" id="SSF53474">
    <property type="entry name" value="alpha/beta-Hydrolases"/>
    <property type="match status" value="2"/>
</dbReference>
<evidence type="ECO:0000313" key="5">
    <source>
        <dbReference type="Proteomes" id="UP001596157"/>
    </source>
</evidence>
<comment type="caution">
    <text evidence="4">The sequence shown here is derived from an EMBL/GenBank/DDBJ whole genome shotgun (WGS) entry which is preliminary data.</text>
</comment>
<evidence type="ECO:0000256" key="3">
    <source>
        <dbReference type="SAM" id="SignalP"/>
    </source>
</evidence>
<feature type="signal peptide" evidence="3">
    <location>
        <begin position="1"/>
        <end position="22"/>
    </location>
</feature>
<dbReference type="Proteomes" id="UP001596157">
    <property type="component" value="Unassembled WGS sequence"/>
</dbReference>
<dbReference type="PANTHER" id="PTHR43037">
    <property type="entry name" value="UNNAMED PRODUCT-RELATED"/>
    <property type="match status" value="1"/>
</dbReference>